<dbReference type="Proteomes" id="UP000010411">
    <property type="component" value="Unassembled WGS sequence"/>
</dbReference>
<keyword evidence="5" id="KW-1185">Reference proteome</keyword>
<feature type="compositionally biased region" description="Polar residues" evidence="1">
    <location>
        <begin position="21"/>
        <end position="30"/>
    </location>
</feature>
<evidence type="ECO:0000259" key="2">
    <source>
        <dbReference type="Pfam" id="PF01609"/>
    </source>
</evidence>
<dbReference type="PANTHER" id="PTHR30298:SF0">
    <property type="entry name" value="PROTEIN YBFL-RELATED"/>
    <property type="match status" value="1"/>
</dbReference>
<dbReference type="SUPFAM" id="SSF53098">
    <property type="entry name" value="Ribonuclease H-like"/>
    <property type="match status" value="1"/>
</dbReference>
<dbReference type="AlphaFoldDB" id="L1KU52"/>
<evidence type="ECO:0000313" key="4">
    <source>
        <dbReference type="EMBL" id="EKX64162.1"/>
    </source>
</evidence>
<evidence type="ECO:0000259" key="3">
    <source>
        <dbReference type="Pfam" id="PF13808"/>
    </source>
</evidence>
<proteinExistence type="predicted"/>
<dbReference type="PANTHER" id="PTHR30298">
    <property type="entry name" value="H REPEAT-ASSOCIATED PREDICTED TRANSPOSASE"/>
    <property type="match status" value="1"/>
</dbReference>
<feature type="region of interest" description="Disordered" evidence="1">
    <location>
        <begin position="1"/>
        <end position="37"/>
    </location>
</feature>
<dbReference type="NCBIfam" id="NF033564">
    <property type="entry name" value="transpos_ISAs1"/>
    <property type="match status" value="1"/>
</dbReference>
<feature type="domain" description="Transposase IS4-like" evidence="2">
    <location>
        <begin position="148"/>
        <end position="374"/>
    </location>
</feature>
<dbReference type="PATRIC" id="fig|698759.3.peg.5196"/>
<dbReference type="InterPro" id="IPR051698">
    <property type="entry name" value="Transposase_11-like"/>
</dbReference>
<dbReference type="EMBL" id="AEJC01000393">
    <property type="protein sequence ID" value="EKX64162.1"/>
    <property type="molecule type" value="Genomic_DNA"/>
</dbReference>
<protein>
    <submittedName>
        <fullName evidence="4">Transposase, IS4 family</fullName>
    </submittedName>
</protein>
<reference evidence="4 5" key="1">
    <citation type="submission" date="2012-11" db="EMBL/GenBank/DDBJ databases">
        <authorList>
            <person name="Huguet-Tapia J.C."/>
            <person name="Durkin A.S."/>
            <person name="Pettis G.S."/>
            <person name="Badger J.H."/>
        </authorList>
    </citation>
    <scope>NUCLEOTIDE SEQUENCE [LARGE SCALE GENOMIC DNA]</scope>
    <source>
        <strain evidence="4 5">91-03</strain>
    </source>
</reference>
<sequence>MIMEFSTLCDPGKSVPADASSPISSVSDQLGPQPRAAPREIPDLLERLAQVPDPRDPRGVRHPLVTVLALTACAVIAGARSLLAVSEWVAYAPTELLERLGIRVDPLFPEHSWPAESTIRRLLARIDADALDRAVGAWLADRQKHAGGLRGLAVDGKSLRGAARARSRKIHLMAACDHVGGLVLAQMDVGEKTNEITRCQPLLDTLPDLSGTVVTSDAMHTQYDHTTYLRGRDAHYIVIVKRNTKKLRKQLKSLPWKQIPLQDRTRTTGHGRSEIRRLKVCTVNNLLFPGARQAVQIVRRRVNRTTGKISLKTVYGVTSLAAEQAPPARLAQLVRGHWTVEALHHVRDVTFTEDASQLRTGNAPRAMATCRNLAIGALRLAGVRNIAAGLRRTARDQTRALALLGLK</sequence>
<dbReference type="Pfam" id="PF13808">
    <property type="entry name" value="DDE_Tnp_1_assoc"/>
    <property type="match status" value="1"/>
</dbReference>
<gene>
    <name evidence="4" type="ORF">STRIP9103_06448</name>
</gene>
<evidence type="ECO:0000313" key="5">
    <source>
        <dbReference type="Proteomes" id="UP000010411"/>
    </source>
</evidence>
<dbReference type="Pfam" id="PF01609">
    <property type="entry name" value="DDE_Tnp_1"/>
    <property type="match status" value="1"/>
</dbReference>
<accession>L1KU52</accession>
<dbReference type="GO" id="GO:0006313">
    <property type="term" value="P:DNA transposition"/>
    <property type="evidence" value="ECO:0007669"/>
    <property type="project" value="InterPro"/>
</dbReference>
<dbReference type="InterPro" id="IPR002559">
    <property type="entry name" value="Transposase_11"/>
</dbReference>
<comment type="caution">
    <text evidence="4">The sequence shown here is derived from an EMBL/GenBank/DDBJ whole genome shotgun (WGS) entry which is preliminary data.</text>
</comment>
<dbReference type="GO" id="GO:0003677">
    <property type="term" value="F:DNA binding"/>
    <property type="evidence" value="ECO:0007669"/>
    <property type="project" value="InterPro"/>
</dbReference>
<dbReference type="GO" id="GO:0004803">
    <property type="term" value="F:transposase activity"/>
    <property type="evidence" value="ECO:0007669"/>
    <property type="project" value="InterPro"/>
</dbReference>
<feature type="domain" description="H repeat-associated protein N-terminal" evidence="3">
    <location>
        <begin position="46"/>
        <end position="139"/>
    </location>
</feature>
<dbReference type="InterPro" id="IPR032806">
    <property type="entry name" value="YbfD_N"/>
</dbReference>
<evidence type="ECO:0000256" key="1">
    <source>
        <dbReference type="SAM" id="MobiDB-lite"/>
    </source>
</evidence>
<dbReference type="InterPro" id="IPR047647">
    <property type="entry name" value="ISAs1_transpos"/>
</dbReference>
<name>L1KU52_9ACTN</name>
<organism evidence="4 5">
    <name type="scientific">Streptomyces ipomoeae 91-03</name>
    <dbReference type="NCBI Taxonomy" id="698759"/>
    <lineage>
        <taxon>Bacteria</taxon>
        <taxon>Bacillati</taxon>
        <taxon>Actinomycetota</taxon>
        <taxon>Actinomycetes</taxon>
        <taxon>Kitasatosporales</taxon>
        <taxon>Streptomycetaceae</taxon>
        <taxon>Streptomyces</taxon>
    </lineage>
</organism>
<dbReference type="InterPro" id="IPR012337">
    <property type="entry name" value="RNaseH-like_sf"/>
</dbReference>